<evidence type="ECO:0000313" key="4">
    <source>
        <dbReference type="Proteomes" id="UP000659388"/>
    </source>
</evidence>
<feature type="domain" description="Enoyl reductase (ER)" evidence="2">
    <location>
        <begin position="10"/>
        <end position="310"/>
    </location>
</feature>
<proteinExistence type="predicted"/>
<dbReference type="InterPro" id="IPR002364">
    <property type="entry name" value="Quin_OxRdtase/zeta-crystal_CS"/>
</dbReference>
<dbReference type="InterPro" id="IPR050700">
    <property type="entry name" value="YIM1/Zinc_Alcohol_DH_Fams"/>
</dbReference>
<dbReference type="Pfam" id="PF13602">
    <property type="entry name" value="ADH_zinc_N_2"/>
    <property type="match status" value="1"/>
</dbReference>
<protein>
    <submittedName>
        <fullName evidence="3">NADP-dependent oxidoreductase</fullName>
    </submittedName>
</protein>
<dbReference type="AlphaFoldDB" id="A0A937JYC1"/>
<dbReference type="Gene3D" id="3.40.50.720">
    <property type="entry name" value="NAD(P)-binding Rossmann-like Domain"/>
    <property type="match status" value="1"/>
</dbReference>
<dbReference type="Proteomes" id="UP000659388">
    <property type="component" value="Unassembled WGS sequence"/>
</dbReference>
<dbReference type="SUPFAM" id="SSF50129">
    <property type="entry name" value="GroES-like"/>
    <property type="match status" value="1"/>
</dbReference>
<name>A0A937JYC1_9BACT</name>
<keyword evidence="1" id="KW-0560">Oxidoreductase</keyword>
<dbReference type="RefSeq" id="WP_202243190.1">
    <property type="nucleotide sequence ID" value="NZ_JAESIY010000002.1"/>
</dbReference>
<dbReference type="SUPFAM" id="SSF51735">
    <property type="entry name" value="NAD(P)-binding Rossmann-fold domains"/>
    <property type="match status" value="1"/>
</dbReference>
<dbReference type="InterPro" id="IPR011032">
    <property type="entry name" value="GroES-like_sf"/>
</dbReference>
<evidence type="ECO:0000313" key="3">
    <source>
        <dbReference type="EMBL" id="MBL3655524.1"/>
    </source>
</evidence>
<reference evidence="3" key="1">
    <citation type="submission" date="2021-01" db="EMBL/GenBank/DDBJ databases">
        <title>Fulvivirga kasyanovii gen. nov., sp nov., a novel member of the phylum Bacteroidetes isolated from seawater in a mussel farm.</title>
        <authorList>
            <person name="Zhao L.-H."/>
            <person name="Wang Z.-J."/>
        </authorList>
    </citation>
    <scope>NUCLEOTIDE SEQUENCE</scope>
    <source>
        <strain evidence="3">2943</strain>
    </source>
</reference>
<dbReference type="Gene3D" id="3.90.180.10">
    <property type="entry name" value="Medium-chain alcohol dehydrogenases, catalytic domain"/>
    <property type="match status" value="1"/>
</dbReference>
<organism evidence="3 4">
    <name type="scientific">Fulvivirga sediminis</name>
    <dbReference type="NCBI Taxonomy" id="2803949"/>
    <lineage>
        <taxon>Bacteria</taxon>
        <taxon>Pseudomonadati</taxon>
        <taxon>Bacteroidota</taxon>
        <taxon>Cytophagia</taxon>
        <taxon>Cytophagales</taxon>
        <taxon>Fulvivirgaceae</taxon>
        <taxon>Fulvivirga</taxon>
    </lineage>
</organism>
<dbReference type="Pfam" id="PF08240">
    <property type="entry name" value="ADH_N"/>
    <property type="match status" value="1"/>
</dbReference>
<dbReference type="PROSITE" id="PS01162">
    <property type="entry name" value="QOR_ZETA_CRYSTAL"/>
    <property type="match status" value="1"/>
</dbReference>
<comment type="caution">
    <text evidence="3">The sequence shown here is derived from an EMBL/GenBank/DDBJ whole genome shotgun (WGS) entry which is preliminary data.</text>
</comment>
<dbReference type="GO" id="GO:0016491">
    <property type="term" value="F:oxidoreductase activity"/>
    <property type="evidence" value="ECO:0007669"/>
    <property type="project" value="UniProtKB-KW"/>
</dbReference>
<accession>A0A937JYC1</accession>
<dbReference type="PANTHER" id="PTHR11695:SF294">
    <property type="entry name" value="RETICULON-4-INTERACTING PROTEIN 1, MITOCHONDRIAL"/>
    <property type="match status" value="1"/>
</dbReference>
<evidence type="ECO:0000256" key="1">
    <source>
        <dbReference type="ARBA" id="ARBA00023002"/>
    </source>
</evidence>
<dbReference type="PANTHER" id="PTHR11695">
    <property type="entry name" value="ALCOHOL DEHYDROGENASE RELATED"/>
    <property type="match status" value="1"/>
</dbReference>
<evidence type="ECO:0000259" key="2">
    <source>
        <dbReference type="SMART" id="SM00829"/>
    </source>
</evidence>
<dbReference type="GO" id="GO:0008270">
    <property type="term" value="F:zinc ion binding"/>
    <property type="evidence" value="ECO:0007669"/>
    <property type="project" value="InterPro"/>
</dbReference>
<dbReference type="InterPro" id="IPR013154">
    <property type="entry name" value="ADH-like_N"/>
</dbReference>
<dbReference type="SMART" id="SM00829">
    <property type="entry name" value="PKS_ER"/>
    <property type="match status" value="1"/>
</dbReference>
<dbReference type="CDD" id="cd05289">
    <property type="entry name" value="MDR_like_2"/>
    <property type="match status" value="1"/>
</dbReference>
<gene>
    <name evidence="3" type="ORF">JL102_05235</name>
</gene>
<dbReference type="InterPro" id="IPR036291">
    <property type="entry name" value="NAD(P)-bd_dom_sf"/>
</dbReference>
<keyword evidence="4" id="KW-1185">Reference proteome</keyword>
<dbReference type="EMBL" id="JAESIY010000002">
    <property type="protein sequence ID" value="MBL3655524.1"/>
    <property type="molecule type" value="Genomic_DNA"/>
</dbReference>
<dbReference type="InterPro" id="IPR020843">
    <property type="entry name" value="ER"/>
</dbReference>
<sequence length="313" mass="33416">MKAIVIEKGGGIEELKIKDIEKPSIQRGEVLIKVKALSINPVDVKTRQGKAFYGELENEDPIILGWDVAGTVEEVGADVTKFKKGDAVFGMVNFLGHGKAYAEYVASPADHLALKPENISFEEAAASTLAALTAYQDLVHQADLQAGQKVLVHAASGGVGHYAVQIAKSMGAHVIATSSARNKDFVLELGADQHIDYNAQDFEEVVSDVDLVIEIVGGDHIKRSLEVIKKGGTLVSNLGFNDEAAAIAKEKGVKGMGYLVQSNGEDMDKLADLLASGKVKAHVSKTYSFEQLGDAHLQIETGHTRGKVVVTLD</sequence>